<dbReference type="InterPro" id="IPR051187">
    <property type="entry name" value="Pre-mRNA_3'-end_processing_reg"/>
</dbReference>
<gene>
    <name evidence="7" type="ORF">PHLGIDRAFT_112446</name>
</gene>
<dbReference type="InterPro" id="IPR007854">
    <property type="entry name" value="Fip1_dom"/>
</dbReference>
<evidence type="ECO:0000256" key="5">
    <source>
        <dbReference type="SAM" id="MobiDB-lite"/>
    </source>
</evidence>
<evidence type="ECO:0000256" key="3">
    <source>
        <dbReference type="ARBA" id="ARBA00022664"/>
    </source>
</evidence>
<dbReference type="OrthoDB" id="1917198at2759"/>
<reference evidence="7 8" key="1">
    <citation type="journal article" date="2014" name="PLoS Genet.">
        <title>Analysis of the Phlebiopsis gigantea genome, transcriptome and secretome provides insight into its pioneer colonization strategies of wood.</title>
        <authorList>
            <person name="Hori C."/>
            <person name="Ishida T."/>
            <person name="Igarashi K."/>
            <person name="Samejima M."/>
            <person name="Suzuki H."/>
            <person name="Master E."/>
            <person name="Ferreira P."/>
            <person name="Ruiz-Duenas F.J."/>
            <person name="Held B."/>
            <person name="Canessa P."/>
            <person name="Larrondo L.F."/>
            <person name="Schmoll M."/>
            <person name="Druzhinina I.S."/>
            <person name="Kubicek C.P."/>
            <person name="Gaskell J.A."/>
            <person name="Kersten P."/>
            <person name="St John F."/>
            <person name="Glasner J."/>
            <person name="Sabat G."/>
            <person name="Splinter BonDurant S."/>
            <person name="Syed K."/>
            <person name="Yadav J."/>
            <person name="Mgbeahuruike A.C."/>
            <person name="Kovalchuk A."/>
            <person name="Asiegbu F.O."/>
            <person name="Lackner G."/>
            <person name="Hoffmeister D."/>
            <person name="Rencoret J."/>
            <person name="Gutierrez A."/>
            <person name="Sun H."/>
            <person name="Lindquist E."/>
            <person name="Barry K."/>
            <person name="Riley R."/>
            <person name="Grigoriev I.V."/>
            <person name="Henrissat B."/>
            <person name="Kues U."/>
            <person name="Berka R.M."/>
            <person name="Martinez A.T."/>
            <person name="Covert S.F."/>
            <person name="Blanchette R.A."/>
            <person name="Cullen D."/>
        </authorList>
    </citation>
    <scope>NUCLEOTIDE SEQUENCE [LARGE SCALE GENOMIC DNA]</scope>
    <source>
        <strain evidence="7 8">11061_1 CR5-6</strain>
    </source>
</reference>
<dbReference type="STRING" id="745531.A0A0C3S2X8"/>
<keyword evidence="8" id="KW-1185">Reference proteome</keyword>
<comment type="subcellular location">
    <subcellularLocation>
        <location evidence="1">Nucleus</location>
    </subcellularLocation>
</comment>
<dbReference type="Proteomes" id="UP000053257">
    <property type="component" value="Unassembled WGS sequence"/>
</dbReference>
<dbReference type="HOGENOM" id="CLU_038604_0_0_1"/>
<feature type="compositionally biased region" description="Polar residues" evidence="5">
    <location>
        <begin position="13"/>
        <end position="27"/>
    </location>
</feature>
<dbReference type="EMBL" id="KN840705">
    <property type="protein sequence ID" value="KIP02090.1"/>
    <property type="molecule type" value="Genomic_DNA"/>
</dbReference>
<feature type="compositionally biased region" description="Basic and acidic residues" evidence="5">
    <location>
        <begin position="398"/>
        <end position="413"/>
    </location>
</feature>
<feature type="region of interest" description="Disordered" evidence="5">
    <location>
        <begin position="1"/>
        <end position="103"/>
    </location>
</feature>
<dbReference type="PANTHER" id="PTHR13484">
    <property type="entry name" value="FIP1-LIKE 1 PROTEIN"/>
    <property type="match status" value="1"/>
</dbReference>
<feature type="compositionally biased region" description="Pro residues" evidence="5">
    <location>
        <begin position="363"/>
        <end position="372"/>
    </location>
</feature>
<evidence type="ECO:0000313" key="7">
    <source>
        <dbReference type="EMBL" id="KIP02090.1"/>
    </source>
</evidence>
<dbReference type="GO" id="GO:0006397">
    <property type="term" value="P:mRNA processing"/>
    <property type="evidence" value="ECO:0007669"/>
    <property type="project" value="UniProtKB-KW"/>
</dbReference>
<evidence type="ECO:0000259" key="6">
    <source>
        <dbReference type="Pfam" id="PF05182"/>
    </source>
</evidence>
<dbReference type="Pfam" id="PF05182">
    <property type="entry name" value="Fip1"/>
    <property type="match status" value="1"/>
</dbReference>
<evidence type="ECO:0000313" key="8">
    <source>
        <dbReference type="Proteomes" id="UP000053257"/>
    </source>
</evidence>
<name>A0A0C3S2X8_PHLG1</name>
<dbReference type="GO" id="GO:0005847">
    <property type="term" value="C:mRNA cleavage and polyadenylation specificity factor complex"/>
    <property type="evidence" value="ECO:0007669"/>
    <property type="project" value="TreeGrafter"/>
</dbReference>
<accession>A0A0C3S2X8</accession>
<comment type="similarity">
    <text evidence="2">Belongs to the FIP1 family.</text>
</comment>
<proteinExistence type="inferred from homology"/>
<evidence type="ECO:0000256" key="1">
    <source>
        <dbReference type="ARBA" id="ARBA00004123"/>
    </source>
</evidence>
<organism evidence="7 8">
    <name type="scientific">Phlebiopsis gigantea (strain 11061_1 CR5-6)</name>
    <name type="common">White-rot fungus</name>
    <name type="synonym">Peniophora gigantea</name>
    <dbReference type="NCBI Taxonomy" id="745531"/>
    <lineage>
        <taxon>Eukaryota</taxon>
        <taxon>Fungi</taxon>
        <taxon>Dikarya</taxon>
        <taxon>Basidiomycota</taxon>
        <taxon>Agaricomycotina</taxon>
        <taxon>Agaricomycetes</taxon>
        <taxon>Polyporales</taxon>
        <taxon>Phanerochaetaceae</taxon>
        <taxon>Phlebiopsis</taxon>
    </lineage>
</organism>
<evidence type="ECO:0000256" key="2">
    <source>
        <dbReference type="ARBA" id="ARBA00007459"/>
    </source>
</evidence>
<protein>
    <recommendedName>
        <fullName evidence="6">Pre-mRNA polyadenylation factor Fip1 domain-containing protein</fullName>
    </recommendedName>
</protein>
<dbReference type="PANTHER" id="PTHR13484:SF0">
    <property type="entry name" value="PRE-MRNA 3'-END-PROCESSING FACTOR FIP1"/>
    <property type="match status" value="1"/>
</dbReference>
<keyword evidence="3" id="KW-0507">mRNA processing</keyword>
<feature type="region of interest" description="Disordered" evidence="5">
    <location>
        <begin position="348"/>
        <end position="432"/>
    </location>
</feature>
<dbReference type="AlphaFoldDB" id="A0A0C3S2X8"/>
<feature type="domain" description="Pre-mRNA polyadenylation factor Fip1" evidence="6">
    <location>
        <begin position="114"/>
        <end position="155"/>
    </location>
</feature>
<keyword evidence="4" id="KW-0539">Nucleus</keyword>
<evidence type="ECO:0000256" key="4">
    <source>
        <dbReference type="ARBA" id="ARBA00023242"/>
    </source>
</evidence>
<sequence length="432" mass="44664">MEPPARSLDFRQRPQSGRPQSFSTPTRPAQAPAPSLTTEYTPRERGSAAKPTIQPATPGGSQPLPSTPAPVGQSEQKLTNGVDPATLPIASAPPSHPQIDPDAPGTFDGRSILEIDLTALADKGWRRPGSDLSDWFNYGFDETSWEAYCYRRRDMGELANVLKTNVLNFAGMPEEQINTLPPELRTMVIASASAMMGSGGGNPGPGGMLPGGMNMNGGMGGQGMGQGMGGPGMGGPNMNGGALSGGVAMSSSGQGQMQGRATPDVQQMGMGGEAFSGNVSGQGQMGMGSEFGMQGDINPAMGQQMYPGSEGGGGGTPVSAVTPTRGGAPGHFIRGRGMPPNVGLRGIRGGAYAPRGRAMPVRPASPLPPNVPTGPRNKNKYKDIDVSAPAVDGLDYGGGKERSTPPDYDDRSSSRKRRSSPGLDESRGSKRR</sequence>